<evidence type="ECO:0000259" key="15">
    <source>
        <dbReference type="PROSITE" id="PS51645"/>
    </source>
</evidence>
<evidence type="ECO:0000256" key="1">
    <source>
        <dbReference type="ARBA" id="ARBA00001932"/>
    </source>
</evidence>
<dbReference type="InterPro" id="IPR014729">
    <property type="entry name" value="Rossmann-like_a/b/a_fold"/>
</dbReference>
<feature type="site" description="Electron transfer via tryptophanyl radical" evidence="13">
    <location>
        <position position="308"/>
    </location>
</feature>
<dbReference type="Pfam" id="PF00875">
    <property type="entry name" value="DNA_photolyase"/>
    <property type="match status" value="1"/>
</dbReference>
<name>A0A1T4NR97_VIBCI</name>
<keyword evidence="5 12" id="KW-0285">Flavoprotein</keyword>
<evidence type="ECO:0000256" key="5">
    <source>
        <dbReference type="ARBA" id="ARBA00022630"/>
    </source>
</evidence>
<dbReference type="GO" id="GO:0003677">
    <property type="term" value="F:DNA binding"/>
    <property type="evidence" value="ECO:0007669"/>
    <property type="project" value="TreeGrafter"/>
</dbReference>
<keyword evidence="17" id="KW-1185">Reference proteome</keyword>
<dbReference type="Gene3D" id="1.10.579.10">
    <property type="entry name" value="DNA Cyclobutane Dipyrimidine Photolyase, subunit A, domain 3"/>
    <property type="match status" value="1"/>
</dbReference>
<dbReference type="InterPro" id="IPR018394">
    <property type="entry name" value="DNA_photolyase_1_CS_C"/>
</dbReference>
<comment type="similarity">
    <text evidence="2">Belongs to the DNA photolyase class-1 family.</text>
</comment>
<dbReference type="PANTHER" id="PTHR11455">
    <property type="entry name" value="CRYPTOCHROME"/>
    <property type="match status" value="1"/>
</dbReference>
<feature type="domain" description="Photolyase/cryptochrome alpha/beta" evidence="15">
    <location>
        <begin position="1"/>
        <end position="133"/>
    </location>
</feature>
<dbReference type="InterPro" id="IPR036155">
    <property type="entry name" value="Crypto/Photolyase_N_sf"/>
</dbReference>
<evidence type="ECO:0000256" key="13">
    <source>
        <dbReference type="PIRSR" id="PIRSR602081-2"/>
    </source>
</evidence>
<evidence type="ECO:0000256" key="7">
    <source>
        <dbReference type="ARBA" id="ARBA00022991"/>
    </source>
</evidence>
<sequence>MKLVWLRRDLRAVDNTALRHAITSTQPVYALYVATPNQWQQQNLAPIQADLIYRRLCALQQELAELNVPLLYMECGDFSQAAHAVATLSQGLGVDQVLVNREYEYNEQQRDSLAQQQLKEQAVDWLALDDKCVIPPGQVLTKQGGYFKVFSPFKRAWLTQFTPPIILTTPVAQKITVPEPFRHYLWSEAQPFTYPRLTSKAWAADFDSIRQQLRQFCQYKVESYHQWRDYPAQDSTSRLSAYLAIGALSARQCLARLYALSQGEGLSSGAEVWLSEFMWREFYQHLVAFEVRLSKGKDFHPWGAKLAWQNDLVAFERWCEGQTGFPIVDAAMRQLKQTGWMHNRLRMIVASFLTKDLHIDWRWGERHFMRHLIDGDYAANNGGWQWCASTGCDGQPYFRIFNPITQGEKFDPTGAFIRQWVPELAKVPPTHIHRPWKWIQVNTLLYPTPMVDHKVQREVTLRLYQEAKEWENRIA</sequence>
<dbReference type="InterPro" id="IPR036134">
    <property type="entry name" value="Crypto/Photolyase_FAD-like_sf"/>
</dbReference>
<dbReference type="PROSITE" id="PS00691">
    <property type="entry name" value="DNA_PHOTOLYASES_1_2"/>
    <property type="match status" value="1"/>
</dbReference>
<dbReference type="Pfam" id="PF03441">
    <property type="entry name" value="FAD_binding_7"/>
    <property type="match status" value="1"/>
</dbReference>
<dbReference type="PANTHER" id="PTHR11455:SF9">
    <property type="entry name" value="CRYPTOCHROME CIRCADIAN CLOCK 5 ISOFORM X1"/>
    <property type="match status" value="1"/>
</dbReference>
<feature type="binding site" evidence="12">
    <location>
        <begin position="276"/>
        <end position="283"/>
    </location>
    <ligand>
        <name>FAD</name>
        <dbReference type="ChEBI" id="CHEBI:57692"/>
    </ligand>
</feature>
<dbReference type="EC" id="4.1.99.3" evidence="3"/>
<dbReference type="GO" id="GO:0009416">
    <property type="term" value="P:response to light stimulus"/>
    <property type="evidence" value="ECO:0007669"/>
    <property type="project" value="TreeGrafter"/>
</dbReference>
<dbReference type="GO" id="GO:0000719">
    <property type="term" value="P:photoreactive repair"/>
    <property type="evidence" value="ECO:0007669"/>
    <property type="project" value="UniProtKB-ARBA"/>
</dbReference>
<dbReference type="NCBIfam" id="NF007955">
    <property type="entry name" value="PRK10674.1"/>
    <property type="match status" value="1"/>
</dbReference>
<dbReference type="RefSeq" id="WP_078925824.1">
    <property type="nucleotide sequence ID" value="NZ_FUXB01000006.1"/>
</dbReference>
<dbReference type="STRING" id="1123491.SAMN02745782_01424"/>
<evidence type="ECO:0000256" key="12">
    <source>
        <dbReference type="PIRSR" id="PIRSR602081-1"/>
    </source>
</evidence>
<dbReference type="InterPro" id="IPR005101">
    <property type="entry name" value="Cryptochr/Photolyase_FAD-bd"/>
</dbReference>
<comment type="cofactor">
    <cofactor evidence="12">
        <name>FAD</name>
        <dbReference type="ChEBI" id="CHEBI:57692"/>
    </cofactor>
    <text evidence="12">Binds 1 FAD per subunit.</text>
</comment>
<evidence type="ECO:0000256" key="11">
    <source>
        <dbReference type="ARBA" id="ARBA00083107"/>
    </source>
</evidence>
<dbReference type="PROSITE" id="PS00394">
    <property type="entry name" value="DNA_PHOTOLYASES_1_1"/>
    <property type="match status" value="1"/>
</dbReference>
<reference evidence="17" key="1">
    <citation type="submission" date="2017-02" db="EMBL/GenBank/DDBJ databases">
        <authorList>
            <person name="Varghese N."/>
            <person name="Submissions S."/>
        </authorList>
    </citation>
    <scope>NUCLEOTIDE SEQUENCE [LARGE SCALE GENOMIC DNA]</scope>
    <source>
        <strain evidence="17">DSM 19608</strain>
    </source>
</reference>
<comment type="cofactor">
    <cofactor evidence="1">
        <name>(6R)-5,10-methylene-5,6,7,8-tetrahydrofolate</name>
        <dbReference type="ChEBI" id="CHEBI:15636"/>
    </cofactor>
</comment>
<keyword evidence="7 14" id="KW-0157">Chromophore</keyword>
<dbReference type="FunFam" id="1.10.579.10:FF:000003">
    <property type="entry name" value="Deoxyribodipyrimidine photo-lyase"/>
    <property type="match status" value="1"/>
</dbReference>
<feature type="site" description="Electron transfer via tryptophanyl radical" evidence="13">
    <location>
        <position position="384"/>
    </location>
</feature>
<dbReference type="Gene3D" id="1.25.40.80">
    <property type="match status" value="1"/>
</dbReference>
<dbReference type="PROSITE" id="PS51645">
    <property type="entry name" value="PHR_CRY_ALPHA_BETA"/>
    <property type="match status" value="1"/>
</dbReference>
<evidence type="ECO:0000256" key="8">
    <source>
        <dbReference type="ARBA" id="ARBA00031671"/>
    </source>
</evidence>
<organism evidence="16 17">
    <name type="scientific">Vibrio cincinnatiensis DSM 19608</name>
    <dbReference type="NCBI Taxonomy" id="1123491"/>
    <lineage>
        <taxon>Bacteria</taxon>
        <taxon>Pseudomonadati</taxon>
        <taxon>Pseudomonadota</taxon>
        <taxon>Gammaproteobacteria</taxon>
        <taxon>Vibrionales</taxon>
        <taxon>Vibrionaceae</taxon>
        <taxon>Vibrio</taxon>
    </lineage>
</organism>
<dbReference type="SUPFAM" id="SSF52425">
    <property type="entry name" value="Cryptochrome/photolyase, N-terminal domain"/>
    <property type="match status" value="1"/>
</dbReference>
<dbReference type="SUPFAM" id="SSF48173">
    <property type="entry name" value="Cryptochrome/photolyase FAD-binding domain"/>
    <property type="match status" value="1"/>
</dbReference>
<accession>A0A1T4NR97</accession>
<comment type="catalytic activity">
    <reaction evidence="9">
        <text>cyclobutadipyrimidine (in DNA) = 2 pyrimidine residues (in DNA).</text>
        <dbReference type="EC" id="4.1.99.3"/>
    </reaction>
</comment>
<comment type="function">
    <text evidence="10">Involved in repair of UV radiation-induced DNA damage. Catalyzes the light-dependent monomerization (300-600 nm) of cyclobutyl pyrimidine dimers (in cis-syn configuration), which are formed between adjacent bases on the same DNA strand upon exposure to ultraviolet radiation.</text>
</comment>
<evidence type="ECO:0000313" key="17">
    <source>
        <dbReference type="Proteomes" id="UP000190834"/>
    </source>
</evidence>
<protein>
    <recommendedName>
        <fullName evidence="4">Deoxyribodipyrimidine photo-lyase</fullName>
        <ecNumber evidence="3">4.1.99.3</ecNumber>
    </recommendedName>
    <alternativeName>
        <fullName evidence="8">DNA photolyase</fullName>
    </alternativeName>
    <alternativeName>
        <fullName evidence="11">Photoreactivating enzyme</fullName>
    </alternativeName>
</protein>
<keyword evidence="6 12" id="KW-0274">FAD</keyword>
<comment type="similarity">
    <text evidence="14">Belongs to the DNA photolyase family.</text>
</comment>
<feature type="binding site" evidence="12">
    <location>
        <position position="224"/>
    </location>
    <ligand>
        <name>FAD</name>
        <dbReference type="ChEBI" id="CHEBI:57692"/>
    </ligand>
</feature>
<dbReference type="InterPro" id="IPR006050">
    <property type="entry name" value="DNA_photolyase_N"/>
</dbReference>
<dbReference type="AlphaFoldDB" id="A0A1T4NR97"/>
<evidence type="ECO:0000256" key="3">
    <source>
        <dbReference type="ARBA" id="ARBA00013149"/>
    </source>
</evidence>
<feature type="binding site" evidence="12">
    <location>
        <begin position="374"/>
        <end position="376"/>
    </location>
    <ligand>
        <name>FAD</name>
        <dbReference type="ChEBI" id="CHEBI:57692"/>
    </ligand>
</feature>
<dbReference type="InterPro" id="IPR002081">
    <property type="entry name" value="Cryptochrome/DNA_photolyase_1"/>
</dbReference>
<dbReference type="GO" id="GO:0003904">
    <property type="term" value="F:deoxyribodipyrimidine photo-lyase activity"/>
    <property type="evidence" value="ECO:0007669"/>
    <property type="project" value="UniProtKB-EC"/>
</dbReference>
<dbReference type="Gene3D" id="3.40.50.620">
    <property type="entry name" value="HUPs"/>
    <property type="match status" value="1"/>
</dbReference>
<dbReference type="EMBL" id="FUXB01000006">
    <property type="protein sequence ID" value="SJZ81616.1"/>
    <property type="molecule type" value="Genomic_DNA"/>
</dbReference>
<feature type="binding site" evidence="12">
    <location>
        <begin position="236"/>
        <end position="240"/>
    </location>
    <ligand>
        <name>FAD</name>
        <dbReference type="ChEBI" id="CHEBI:57692"/>
    </ligand>
</feature>
<evidence type="ECO:0000313" key="16">
    <source>
        <dbReference type="EMBL" id="SJZ81616.1"/>
    </source>
</evidence>
<dbReference type="Proteomes" id="UP000190834">
    <property type="component" value="Unassembled WGS sequence"/>
</dbReference>
<dbReference type="GO" id="GO:0071949">
    <property type="term" value="F:FAD binding"/>
    <property type="evidence" value="ECO:0007669"/>
    <property type="project" value="TreeGrafter"/>
</dbReference>
<proteinExistence type="inferred from homology"/>
<feature type="site" description="Electron transfer via tryptophanyl radical" evidence="13">
    <location>
        <position position="361"/>
    </location>
</feature>
<keyword evidence="16" id="KW-0456">Lyase</keyword>
<gene>
    <name evidence="16" type="ORF">SAMN02745782_01424</name>
</gene>
<evidence type="ECO:0000256" key="14">
    <source>
        <dbReference type="RuleBase" id="RU004182"/>
    </source>
</evidence>
<evidence type="ECO:0000256" key="2">
    <source>
        <dbReference type="ARBA" id="ARBA00005862"/>
    </source>
</evidence>
<evidence type="ECO:0000256" key="6">
    <source>
        <dbReference type="ARBA" id="ARBA00022827"/>
    </source>
</evidence>
<dbReference type="PRINTS" id="PR00147">
    <property type="entry name" value="DNAPHOTLYASE"/>
</dbReference>
<feature type="binding site" evidence="12">
    <location>
        <position position="273"/>
    </location>
    <ligand>
        <name>FAD</name>
        <dbReference type="ChEBI" id="CHEBI:57692"/>
    </ligand>
</feature>
<dbReference type="OrthoDB" id="9772484at2"/>
<evidence type="ECO:0000256" key="10">
    <source>
        <dbReference type="ARBA" id="ARBA00059220"/>
    </source>
</evidence>
<dbReference type="GeneID" id="70581672"/>
<evidence type="ECO:0000256" key="9">
    <source>
        <dbReference type="ARBA" id="ARBA00033999"/>
    </source>
</evidence>
<evidence type="ECO:0000256" key="4">
    <source>
        <dbReference type="ARBA" id="ARBA00014046"/>
    </source>
</evidence>